<gene>
    <name evidence="6" type="ORF">CYCCA115_LOCUS4537</name>
</gene>
<sequence>MKYTSTRGSSNRFTFEQALCSGYAPDGGLFVPERLPDKISPSTLQEWSKLDYVDLATSILSLFLSTEEIPLSDLRRIIRVSLSGFDAPVVPVIQNTNAPNTIFVVELFHGATFCFKDLSLQFVVQMLNYFAVKRKRKITLVVATTGDTGPAAVQAVEDCKSEYLGILVHYPEGQISDFQRKQLTTCTHEKIKVVAFQGGGDDMDAPIKSIMTDPTSQTDDRFICGVNSYNIARPLMQMVHFVWAYLRVAESLGIEAGDPDFTLDVVLPTGAMGNIAGGYMAKRMGVPIGRMCAGVNVNDITHQAFSNGLVQRPDTMHTTMSEAINIQLPYNLERLLFYLTDQNHEQVKLWYQQLETGADRTMVLHETSWFAKLQAEFASARVTDDELCQTLREVRSKLDYYADPNTGVAFCAAKKLGYCFFPANTEIEQPGKNSKVAIFATASPCKFESVITTALGKDEWDSYVATHFPSRGKETLTKPERPLFRYLAREGKSLQENQVEWEAMTRGLIEEM</sequence>
<accession>A0AAD2CIK8</accession>
<dbReference type="PANTHER" id="PTHR42690:SF1">
    <property type="entry name" value="THREONINE SYNTHASE-LIKE 2"/>
    <property type="match status" value="1"/>
</dbReference>
<evidence type="ECO:0000313" key="7">
    <source>
        <dbReference type="Proteomes" id="UP001295423"/>
    </source>
</evidence>
<evidence type="ECO:0000256" key="3">
    <source>
        <dbReference type="ARBA" id="ARBA00022898"/>
    </source>
</evidence>
<organism evidence="6 7">
    <name type="scientific">Cylindrotheca closterium</name>
    <dbReference type="NCBI Taxonomy" id="2856"/>
    <lineage>
        <taxon>Eukaryota</taxon>
        <taxon>Sar</taxon>
        <taxon>Stramenopiles</taxon>
        <taxon>Ochrophyta</taxon>
        <taxon>Bacillariophyta</taxon>
        <taxon>Bacillariophyceae</taxon>
        <taxon>Bacillariophycidae</taxon>
        <taxon>Bacillariales</taxon>
        <taxon>Bacillariaceae</taxon>
        <taxon>Cylindrotheca</taxon>
    </lineage>
</organism>
<dbReference type="InterPro" id="IPR036052">
    <property type="entry name" value="TrpB-like_PALP_sf"/>
</dbReference>
<dbReference type="FunFam" id="3.90.1380.10:FF:000003">
    <property type="entry name" value="THR4p Threonine synthase"/>
    <property type="match status" value="1"/>
</dbReference>
<comment type="similarity">
    <text evidence="2">Belongs to the threonine synthase family.</text>
</comment>
<evidence type="ECO:0000256" key="1">
    <source>
        <dbReference type="ARBA" id="ARBA00001933"/>
    </source>
</evidence>
<feature type="domain" description="Threonine synthase N-terminal" evidence="5">
    <location>
        <begin position="2"/>
        <end position="81"/>
    </location>
</feature>
<dbReference type="GO" id="GO:0004795">
    <property type="term" value="F:threonine synthase activity"/>
    <property type="evidence" value="ECO:0007669"/>
    <property type="project" value="TreeGrafter"/>
</dbReference>
<keyword evidence="4" id="KW-0456">Lyase</keyword>
<dbReference type="SUPFAM" id="SSF53686">
    <property type="entry name" value="Tryptophan synthase beta subunit-like PLP-dependent enzymes"/>
    <property type="match status" value="1"/>
</dbReference>
<evidence type="ECO:0000256" key="2">
    <source>
        <dbReference type="ARBA" id="ARBA00005517"/>
    </source>
</evidence>
<dbReference type="PANTHER" id="PTHR42690">
    <property type="entry name" value="THREONINE SYNTHASE FAMILY MEMBER"/>
    <property type="match status" value="1"/>
</dbReference>
<dbReference type="Gene3D" id="3.40.50.1100">
    <property type="match status" value="2"/>
</dbReference>
<dbReference type="AlphaFoldDB" id="A0AAD2CIK8"/>
<dbReference type="InterPro" id="IPR051166">
    <property type="entry name" value="Threonine_Synthase"/>
</dbReference>
<keyword evidence="3" id="KW-0663">Pyridoxal phosphate</keyword>
<evidence type="ECO:0000256" key="4">
    <source>
        <dbReference type="ARBA" id="ARBA00023239"/>
    </source>
</evidence>
<dbReference type="EMBL" id="CAKOGP040000446">
    <property type="protein sequence ID" value="CAJ1935201.1"/>
    <property type="molecule type" value="Genomic_DNA"/>
</dbReference>
<dbReference type="InterPro" id="IPR037158">
    <property type="entry name" value="Thr_synth_N_sf"/>
</dbReference>
<dbReference type="Pfam" id="PF14821">
    <property type="entry name" value="Thr_synth_N"/>
    <property type="match status" value="1"/>
</dbReference>
<dbReference type="InterPro" id="IPR029144">
    <property type="entry name" value="Thr_synth_N"/>
</dbReference>
<proteinExistence type="inferred from homology"/>
<name>A0AAD2CIK8_9STRA</name>
<dbReference type="Proteomes" id="UP001295423">
    <property type="component" value="Unassembled WGS sequence"/>
</dbReference>
<protein>
    <recommendedName>
        <fullName evidence="5">Threonine synthase N-terminal domain-containing protein</fullName>
    </recommendedName>
</protein>
<evidence type="ECO:0000259" key="5">
    <source>
        <dbReference type="Pfam" id="PF14821"/>
    </source>
</evidence>
<dbReference type="Gene3D" id="3.90.1380.10">
    <property type="entry name" value="Threonine synthase, N-terminal domain"/>
    <property type="match status" value="1"/>
</dbReference>
<keyword evidence="7" id="KW-1185">Reference proteome</keyword>
<comment type="cofactor">
    <cofactor evidence="1">
        <name>pyridoxal 5'-phosphate</name>
        <dbReference type="ChEBI" id="CHEBI:597326"/>
    </cofactor>
</comment>
<evidence type="ECO:0000313" key="6">
    <source>
        <dbReference type="EMBL" id="CAJ1935201.1"/>
    </source>
</evidence>
<comment type="caution">
    <text evidence="6">The sequence shown here is derived from an EMBL/GenBank/DDBJ whole genome shotgun (WGS) entry which is preliminary data.</text>
</comment>
<reference evidence="6" key="1">
    <citation type="submission" date="2023-08" db="EMBL/GenBank/DDBJ databases">
        <authorList>
            <person name="Audoor S."/>
            <person name="Bilcke G."/>
        </authorList>
    </citation>
    <scope>NUCLEOTIDE SEQUENCE</scope>
</reference>
<dbReference type="GO" id="GO:0009088">
    <property type="term" value="P:threonine biosynthetic process"/>
    <property type="evidence" value="ECO:0007669"/>
    <property type="project" value="TreeGrafter"/>
</dbReference>